<dbReference type="RefSeq" id="WP_309483028.1">
    <property type="nucleotide sequence ID" value="NZ_CP133720.1"/>
</dbReference>
<evidence type="ECO:0000313" key="4">
    <source>
        <dbReference type="Proteomes" id="UP001181355"/>
    </source>
</evidence>
<dbReference type="PANTHER" id="PTHR42879:SF2">
    <property type="entry name" value="3-OXOACYL-[ACYL-CARRIER-PROTEIN] REDUCTASE FABG"/>
    <property type="match status" value="1"/>
</dbReference>
<dbReference type="EMBL" id="CP133720">
    <property type="protein sequence ID" value="WMW81549.1"/>
    <property type="molecule type" value="Genomic_DNA"/>
</dbReference>
<dbReference type="PROSITE" id="PS00061">
    <property type="entry name" value="ADH_SHORT"/>
    <property type="match status" value="1"/>
</dbReference>
<evidence type="ECO:0000259" key="2">
    <source>
        <dbReference type="SMART" id="SM00822"/>
    </source>
</evidence>
<gene>
    <name evidence="3" type="primary">fabG</name>
    <name evidence="3" type="ORF">RF679_04515</name>
</gene>
<dbReference type="PRINTS" id="PR00081">
    <property type="entry name" value="GDHRDH"/>
</dbReference>
<protein>
    <submittedName>
        <fullName evidence="3">3-oxoacyl-ACP reductase FabG</fullName>
        <ecNumber evidence="3">1.1.1.100</ecNumber>
    </submittedName>
</protein>
<keyword evidence="4" id="KW-1185">Reference proteome</keyword>
<reference evidence="3" key="1">
    <citation type="submission" date="2023-09" db="EMBL/GenBank/DDBJ databases">
        <title>Undibacterium sp. 20NA77.5 isolated from freshwater.</title>
        <authorList>
            <person name="Le V."/>
            <person name="Ko S.-R."/>
            <person name="Ahn C.-Y."/>
            <person name="Oh H.-M."/>
        </authorList>
    </citation>
    <scope>NUCLEOTIDE SEQUENCE</scope>
    <source>
        <strain evidence="3">20NA77.5</strain>
    </source>
</reference>
<dbReference type="InterPro" id="IPR057326">
    <property type="entry name" value="KR_dom"/>
</dbReference>
<dbReference type="SUPFAM" id="SSF51735">
    <property type="entry name" value="NAD(P)-binding Rossmann-fold domains"/>
    <property type="match status" value="1"/>
</dbReference>
<dbReference type="GO" id="GO:0004316">
    <property type="term" value="F:3-oxoacyl-[acyl-carrier-protein] reductase (NADPH) activity"/>
    <property type="evidence" value="ECO:0007669"/>
    <property type="project" value="UniProtKB-EC"/>
</dbReference>
<feature type="domain" description="Ketoreductase" evidence="2">
    <location>
        <begin position="8"/>
        <end position="188"/>
    </location>
</feature>
<dbReference type="InterPro" id="IPR050259">
    <property type="entry name" value="SDR"/>
</dbReference>
<sequence>MKSPDKKPWVMITGGTRGIGKGLVEAFCAAQYEVVFTYQSSTASAEALEKSLQEKGYIAKAYCCDGADQAAMQALAKALIDERGAPYALVNNMGITRDTVLMRMSGEQWSEVINTNLNSVFYATRSFIDSMLSEGDGVVLQMSSVSGFKGNIGQSNYAASKAAMIGMTRALALELGRFNIRVNAIAPGYIATEMVSEIPEKKLKTIVDTIPLRRMGTVEEVASLATFLACPKNAYITGQTFVIDGGLTA</sequence>
<proteinExistence type="inferred from homology"/>
<evidence type="ECO:0000256" key="1">
    <source>
        <dbReference type="ARBA" id="ARBA00006484"/>
    </source>
</evidence>
<accession>A0ABY9RLH5</accession>
<dbReference type="EC" id="1.1.1.100" evidence="3"/>
<dbReference type="Pfam" id="PF13561">
    <property type="entry name" value="adh_short_C2"/>
    <property type="match status" value="1"/>
</dbReference>
<dbReference type="PANTHER" id="PTHR42879">
    <property type="entry name" value="3-OXOACYL-(ACYL-CARRIER-PROTEIN) REDUCTASE"/>
    <property type="match status" value="1"/>
</dbReference>
<dbReference type="InterPro" id="IPR036291">
    <property type="entry name" value="NAD(P)-bd_dom_sf"/>
</dbReference>
<name>A0ABY9RLH5_9BURK</name>
<dbReference type="Gene3D" id="3.40.50.720">
    <property type="entry name" value="NAD(P)-binding Rossmann-like Domain"/>
    <property type="match status" value="1"/>
</dbReference>
<comment type="similarity">
    <text evidence="1">Belongs to the short-chain dehydrogenases/reductases (SDR) family.</text>
</comment>
<organism evidence="3 4">
    <name type="scientific">Undibacterium cyanobacteriorum</name>
    <dbReference type="NCBI Taxonomy" id="3073561"/>
    <lineage>
        <taxon>Bacteria</taxon>
        <taxon>Pseudomonadati</taxon>
        <taxon>Pseudomonadota</taxon>
        <taxon>Betaproteobacteria</taxon>
        <taxon>Burkholderiales</taxon>
        <taxon>Oxalobacteraceae</taxon>
        <taxon>Undibacterium</taxon>
    </lineage>
</organism>
<dbReference type="Proteomes" id="UP001181355">
    <property type="component" value="Chromosome"/>
</dbReference>
<evidence type="ECO:0000313" key="3">
    <source>
        <dbReference type="EMBL" id="WMW81549.1"/>
    </source>
</evidence>
<dbReference type="InterPro" id="IPR002347">
    <property type="entry name" value="SDR_fam"/>
</dbReference>
<keyword evidence="3" id="KW-0560">Oxidoreductase</keyword>
<dbReference type="NCBIfam" id="NF009466">
    <property type="entry name" value="PRK12826.1-2"/>
    <property type="match status" value="1"/>
</dbReference>
<dbReference type="PRINTS" id="PR00080">
    <property type="entry name" value="SDRFAMILY"/>
</dbReference>
<dbReference type="InterPro" id="IPR020904">
    <property type="entry name" value="Sc_DH/Rdtase_CS"/>
</dbReference>
<dbReference type="SMART" id="SM00822">
    <property type="entry name" value="PKS_KR"/>
    <property type="match status" value="1"/>
</dbReference>